<evidence type="ECO:0000256" key="1">
    <source>
        <dbReference type="ARBA" id="ARBA00023002"/>
    </source>
</evidence>
<dbReference type="InterPro" id="IPR017938">
    <property type="entry name" value="Riboflavin_synthase-like_b-brl"/>
</dbReference>
<evidence type="ECO:0000256" key="3">
    <source>
        <dbReference type="SAM" id="MobiDB-lite"/>
    </source>
</evidence>
<sequence length="392" mass="42576">MATRPMTFLGSRLTAHSPRTQTVVNPATLVRSSLPRSAVLGGLLQQRGLRITAASDKMGEKGVSVPHLERTAGEPREKSLIPVVVQRIDCVNDQTRLFRLAIPQSAQPVKFRPGQWLDVYCPGIAKAGGFTLTSSPSKAVPRSGSGIGDREDGRGYLELAVQRSPGNPPAAWLWQDHENDNGDNKSKSPSSSVIGQEIKVRIGGSFVWPPPGIDTTGLKKVVFVAGGVGVNPLMSMLSYLAEEGRGREQHSFQVEFFYSVRDPSAAGGRGDGERRAEEILFLERIVGIFEKGEVQGRLRLFLTGSQVSANADISRGELESASLGTRIPFTGRRVAVDDIVSVLTDQDEALRRDTAVIYICGVPGMTDEFVGRLTDPDGIGMPRNRVLCEKWW</sequence>
<protein>
    <recommendedName>
        <fullName evidence="4">FAD-binding FR-type domain-containing protein</fullName>
    </recommendedName>
</protein>
<dbReference type="PANTHER" id="PTHR46505">
    <property type="entry name" value="OXIDOREDUCTASE NAD-BINDING DOMAIN-CONTAINING PROTEIN 1"/>
    <property type="match status" value="1"/>
</dbReference>
<feature type="domain" description="FAD-binding FR-type" evidence="4">
    <location>
        <begin position="78"/>
        <end position="211"/>
    </location>
</feature>
<dbReference type="GO" id="GO:0005739">
    <property type="term" value="C:mitochondrion"/>
    <property type="evidence" value="ECO:0007669"/>
    <property type="project" value="TreeGrafter"/>
</dbReference>
<dbReference type="GO" id="GO:0016491">
    <property type="term" value="F:oxidoreductase activity"/>
    <property type="evidence" value="ECO:0007669"/>
    <property type="project" value="UniProtKB-KW"/>
</dbReference>
<dbReference type="InterPro" id="IPR017927">
    <property type="entry name" value="FAD-bd_FR_type"/>
</dbReference>
<gene>
    <name evidence="5" type="ORF">Micbo1qcDRAFT_51022</name>
</gene>
<feature type="compositionally biased region" description="Basic and acidic residues" evidence="3">
    <location>
        <begin position="175"/>
        <end position="186"/>
    </location>
</feature>
<evidence type="ECO:0000313" key="6">
    <source>
        <dbReference type="Proteomes" id="UP000070501"/>
    </source>
</evidence>
<evidence type="ECO:0000313" key="5">
    <source>
        <dbReference type="EMBL" id="KXJ92785.1"/>
    </source>
</evidence>
<dbReference type="PANTHER" id="PTHR46505:SF1">
    <property type="entry name" value="OXIDOREDUCTASE NAD-BINDING DOMAIN-CONTAINING PROTEIN 1"/>
    <property type="match status" value="1"/>
</dbReference>
<keyword evidence="6" id="KW-1185">Reference proteome</keyword>
<organism evidence="5 6">
    <name type="scientific">Microdochium bolleyi</name>
    <dbReference type="NCBI Taxonomy" id="196109"/>
    <lineage>
        <taxon>Eukaryota</taxon>
        <taxon>Fungi</taxon>
        <taxon>Dikarya</taxon>
        <taxon>Ascomycota</taxon>
        <taxon>Pezizomycotina</taxon>
        <taxon>Sordariomycetes</taxon>
        <taxon>Xylariomycetidae</taxon>
        <taxon>Xylariales</taxon>
        <taxon>Microdochiaceae</taxon>
        <taxon>Microdochium</taxon>
    </lineage>
</organism>
<dbReference type="Proteomes" id="UP000070501">
    <property type="component" value="Unassembled WGS sequence"/>
</dbReference>
<dbReference type="EMBL" id="KQ964248">
    <property type="protein sequence ID" value="KXJ92785.1"/>
    <property type="molecule type" value="Genomic_DNA"/>
</dbReference>
<dbReference type="InterPro" id="IPR039261">
    <property type="entry name" value="FNR_nucleotide-bd"/>
</dbReference>
<keyword evidence="1" id="KW-0560">Oxidoreductase</keyword>
<dbReference type="Gene3D" id="2.40.30.10">
    <property type="entry name" value="Translation factors"/>
    <property type="match status" value="1"/>
</dbReference>
<dbReference type="Gene3D" id="3.40.50.80">
    <property type="entry name" value="Nucleotide-binding domain of ferredoxin-NADP reductase (FNR) module"/>
    <property type="match status" value="1"/>
</dbReference>
<feature type="region of interest" description="Disordered" evidence="3">
    <location>
        <begin position="168"/>
        <end position="193"/>
    </location>
</feature>
<evidence type="ECO:0000256" key="2">
    <source>
        <dbReference type="ARBA" id="ARBA00023027"/>
    </source>
</evidence>
<dbReference type="STRING" id="196109.A0A136J6H7"/>
<dbReference type="PROSITE" id="PS51384">
    <property type="entry name" value="FAD_FR"/>
    <property type="match status" value="1"/>
</dbReference>
<name>A0A136J6H7_9PEZI</name>
<dbReference type="SUPFAM" id="SSF52343">
    <property type="entry name" value="Ferredoxin reductase-like, C-terminal NADP-linked domain"/>
    <property type="match status" value="1"/>
</dbReference>
<dbReference type="AlphaFoldDB" id="A0A136J6H7"/>
<proteinExistence type="predicted"/>
<dbReference type="SUPFAM" id="SSF63380">
    <property type="entry name" value="Riboflavin synthase domain-like"/>
    <property type="match status" value="1"/>
</dbReference>
<dbReference type="CDD" id="cd00322">
    <property type="entry name" value="FNR_like"/>
    <property type="match status" value="1"/>
</dbReference>
<accession>A0A136J6H7</accession>
<dbReference type="OrthoDB" id="436496at2759"/>
<evidence type="ECO:0000259" key="4">
    <source>
        <dbReference type="PROSITE" id="PS51384"/>
    </source>
</evidence>
<keyword evidence="2" id="KW-0520">NAD</keyword>
<dbReference type="InterPro" id="IPR052128">
    <property type="entry name" value="Oxidoreductase_NAD-binding"/>
</dbReference>
<reference evidence="6" key="1">
    <citation type="submission" date="2016-02" db="EMBL/GenBank/DDBJ databases">
        <title>Draft genome sequence of Microdochium bolleyi, a fungal endophyte of beachgrass.</title>
        <authorList>
            <consortium name="DOE Joint Genome Institute"/>
            <person name="David A.S."/>
            <person name="May G."/>
            <person name="Haridas S."/>
            <person name="Lim J."/>
            <person name="Wang M."/>
            <person name="Labutti K."/>
            <person name="Lipzen A."/>
            <person name="Barry K."/>
            <person name="Grigoriev I.V."/>
        </authorList>
    </citation>
    <scope>NUCLEOTIDE SEQUENCE [LARGE SCALE GENOMIC DNA]</scope>
    <source>
        <strain evidence="6">J235TASD1</strain>
    </source>
</reference>
<dbReference type="InParanoid" id="A0A136J6H7"/>